<keyword evidence="3" id="KW-1185">Reference proteome</keyword>
<gene>
    <name evidence="2" type="ORF">FHX34_102872</name>
</gene>
<reference evidence="2 3" key="1">
    <citation type="submission" date="2019-06" db="EMBL/GenBank/DDBJ databases">
        <title>Sequencing the genomes of 1000 actinobacteria strains.</title>
        <authorList>
            <person name="Klenk H.-P."/>
        </authorList>
    </citation>
    <scope>NUCLEOTIDE SEQUENCE [LARGE SCALE GENOMIC DNA]</scope>
    <source>
        <strain evidence="2 3">DSM 43866</strain>
    </source>
</reference>
<proteinExistence type="predicted"/>
<dbReference type="EMBL" id="VIWY01000002">
    <property type="protein sequence ID" value="TWG24319.1"/>
    <property type="molecule type" value="Genomic_DNA"/>
</dbReference>
<protein>
    <submittedName>
        <fullName evidence="2">Uncharacterized protein</fullName>
    </submittedName>
</protein>
<comment type="caution">
    <text evidence="2">The sequence shown here is derived from an EMBL/GenBank/DDBJ whole genome shotgun (WGS) entry which is preliminary data.</text>
</comment>
<dbReference type="Proteomes" id="UP000320239">
    <property type="component" value="Unassembled WGS sequence"/>
</dbReference>
<evidence type="ECO:0000256" key="1">
    <source>
        <dbReference type="SAM" id="MobiDB-lite"/>
    </source>
</evidence>
<feature type="region of interest" description="Disordered" evidence="1">
    <location>
        <begin position="113"/>
        <end position="158"/>
    </location>
</feature>
<organism evidence="2 3">
    <name type="scientific">Actinoplanes teichomyceticus</name>
    <dbReference type="NCBI Taxonomy" id="1867"/>
    <lineage>
        <taxon>Bacteria</taxon>
        <taxon>Bacillati</taxon>
        <taxon>Actinomycetota</taxon>
        <taxon>Actinomycetes</taxon>
        <taxon>Micromonosporales</taxon>
        <taxon>Micromonosporaceae</taxon>
        <taxon>Actinoplanes</taxon>
    </lineage>
</organism>
<accession>A0A561WKC8</accession>
<sequence>MVGFWLDRRPHAFRVCRRPGDGKPVAFVAWLRLTEPGEQENAADPLLAAIWAHAHENGSRLAVQRFVNSGGAAPEPGFAGDLLCSTATTVLLREPELAWSYLVMPDPESGRLFPHGRCDPLGPSSSASPATPPASRPSVRVGRHGDPPRLAGSRDTGEMAQPYRVGRLELVTEVSPAAWVVEGVRDRRRGEVGALVPAGFAAYARVFHPAWVEGPTGEKPVRWDTVAAANGRHAHPGMQWEAIAGTWIGADGRWREPEDLWEPRDGRDGTLWTTAPWPGVLPKTTALLLVDVLRAYTRTPHRCWFAVWAGHQTLVLPRDGVPHVGVPDRPMLLLTGPLDAATTRLDQPAGGHRRPSYARLPNMWWPDDRSWCVVTDADQNSTYLGCSRACIDSLLVHPRLEAREVDPGQRTSADSDEVNRPPRYAREHAPRWWRRFLR</sequence>
<dbReference type="AlphaFoldDB" id="A0A561WKC8"/>
<dbReference type="RefSeq" id="WP_122977459.1">
    <property type="nucleotide sequence ID" value="NZ_BOMX01000077.1"/>
</dbReference>
<name>A0A561WKC8_ACTTI</name>
<evidence type="ECO:0000313" key="2">
    <source>
        <dbReference type="EMBL" id="TWG24319.1"/>
    </source>
</evidence>
<dbReference type="OrthoDB" id="2426596at2"/>
<evidence type="ECO:0000313" key="3">
    <source>
        <dbReference type="Proteomes" id="UP000320239"/>
    </source>
</evidence>
<feature type="region of interest" description="Disordered" evidence="1">
    <location>
        <begin position="402"/>
        <end position="421"/>
    </location>
</feature>